<dbReference type="EMBL" id="HBUE01009947">
    <property type="protein sequence ID" value="CAG6447785.1"/>
    <property type="molecule type" value="Transcribed_RNA"/>
</dbReference>
<feature type="compositionally biased region" description="Polar residues" evidence="1">
    <location>
        <begin position="14"/>
        <end position="28"/>
    </location>
</feature>
<accession>A0A8D8HWH3</accession>
<feature type="compositionally biased region" description="Basic residues" evidence="1">
    <location>
        <begin position="31"/>
        <end position="42"/>
    </location>
</feature>
<sequence length="114" mass="13610">MSGRRALHIYLQHRAQTMKSLDQPSQESCPKHRLAGQRKKATRNREQPGSKRSRRRTNQMTSSWHQQALERRPGLTPCCIANRWHKRSLFPLDWCQLRTDLCWRPCRLGNYRSQ</sequence>
<proteinExistence type="predicted"/>
<protein>
    <submittedName>
        <fullName evidence="2">(northern house mosquito) hypothetical protein</fullName>
    </submittedName>
</protein>
<reference evidence="2" key="1">
    <citation type="submission" date="2021-05" db="EMBL/GenBank/DDBJ databases">
        <authorList>
            <person name="Alioto T."/>
            <person name="Alioto T."/>
            <person name="Gomez Garrido J."/>
        </authorList>
    </citation>
    <scope>NUCLEOTIDE SEQUENCE</scope>
</reference>
<evidence type="ECO:0000256" key="1">
    <source>
        <dbReference type="SAM" id="MobiDB-lite"/>
    </source>
</evidence>
<organism evidence="2">
    <name type="scientific">Culex pipiens</name>
    <name type="common">House mosquito</name>
    <dbReference type="NCBI Taxonomy" id="7175"/>
    <lineage>
        <taxon>Eukaryota</taxon>
        <taxon>Metazoa</taxon>
        <taxon>Ecdysozoa</taxon>
        <taxon>Arthropoda</taxon>
        <taxon>Hexapoda</taxon>
        <taxon>Insecta</taxon>
        <taxon>Pterygota</taxon>
        <taxon>Neoptera</taxon>
        <taxon>Endopterygota</taxon>
        <taxon>Diptera</taxon>
        <taxon>Nematocera</taxon>
        <taxon>Culicoidea</taxon>
        <taxon>Culicidae</taxon>
        <taxon>Culicinae</taxon>
        <taxon>Culicini</taxon>
        <taxon>Culex</taxon>
        <taxon>Culex</taxon>
    </lineage>
</organism>
<dbReference type="EMBL" id="HBUE01331056">
    <property type="protein sequence ID" value="CAG6593240.1"/>
    <property type="molecule type" value="Transcribed_RNA"/>
</dbReference>
<dbReference type="EMBL" id="HBUE01224351">
    <property type="protein sequence ID" value="CAG6541167.1"/>
    <property type="molecule type" value="Transcribed_RNA"/>
</dbReference>
<name>A0A8D8HWH3_CULPI</name>
<feature type="region of interest" description="Disordered" evidence="1">
    <location>
        <begin position="13"/>
        <end position="71"/>
    </location>
</feature>
<evidence type="ECO:0000313" key="2">
    <source>
        <dbReference type="EMBL" id="CAG6541167.1"/>
    </source>
</evidence>
<dbReference type="AlphaFoldDB" id="A0A8D8HWH3"/>